<dbReference type="EMBL" id="CP001359">
    <property type="protein sequence ID" value="ACL64659.1"/>
    <property type="molecule type" value="Genomic_DNA"/>
</dbReference>
<dbReference type="HOGENOM" id="CLU_281147_0_0_7"/>
<dbReference type="Proteomes" id="UP000007089">
    <property type="component" value="Chromosome"/>
</dbReference>
<dbReference type="SMART" id="SM00306">
    <property type="entry name" value="HintN"/>
    <property type="match status" value="1"/>
</dbReference>
<evidence type="ECO:0000313" key="3">
    <source>
        <dbReference type="EMBL" id="ACL64659.1"/>
    </source>
</evidence>
<dbReference type="InterPro" id="IPR006141">
    <property type="entry name" value="Intein_N"/>
</dbReference>
<sequence length="1115" mass="116275">MATRFDPDRPSVPGIDEPREQWPGPRPPAPPQTKLGDPIPKVYGSARVTGRAVVANSRTAGTLQPSGQVPTLYSGNYRGQTLAMVWAICEAPVVGVSHAYRDGDYAQLFHLVAEEGWYEVITGSVAPTCSFAPYASGPGQTFVGTVQFRSNMFGTPEGKIPNVEFVVIGALSHPADVLVDILLSGSSLTAVQIETGSYRAYCDAMGFTRVDRGIDDATTAADLVDELLRDTDSTIVWSNGRLRVIPNGTFATGSYVPPTSSVSIDQDELLWIDGEDPVTVVRVPDDEVFNEYPISIQNGDANGSTDTYSLPDAGHQAIHGQLRAPTVTSGWIKRPAHALTLSGLMAQRSITRRNRYRFRLGPRWAALEPGDLVGLSEPTFGLVDRTVRITSIEEDEDGSLKFEAMEWPHVAAVDVTPQPHDGFDDGLVRLYAPLVVENVSVTASAALSTGTVALGSASVAHASASQAFTTASWALATGTVALSSATVAFNTASIALTSASRAQATASNALATGSAALTSASLAFTTASWALGTGTVALNSASQAHATASQAFTSASAALSGLAGKVSTDLGNLPPGTITGIHVASGTLSGTHVAAATIQGTHISGSTITGENIVAGTISGTHVAFSTLTGQHVQAASISGSDIAAATISGSNIAAGTILGTHISGATITGGHIQAGTISGTHIAAATISGTDIAAGTISGSHVAVGTLTGDHIRAGTVSGTEIAAGTLTASHLAANIIRTSNYLEATGTLYPAGTTGAYAKSGSMIFNNSSTPMRIAAGGAYVGQWLLDEVAVRSVNAIDFDPTKAASFYRGESRAAPVIYDATNGDRLTVYQRGGLWDGTVLHNQATWDFVLQPKSGSDGFDGLRYLEVTVYNSAPNNMGTVYVPIPDRKYQNATLTSADNAIRVTYTFHKHTDGNQYVYSAAPNNWNGYLRVKLHNVYGYSPTRDFQSTNTAGGAMTAGLYSLGGSTGSGGGGDSSGDPIGCPVPETPVRLWDGRLKPAGQVEVGDLLWSFSEERGAYDAFPVVFTGRGELDLYRLDTEDGRSLRVSVGHRFMTPSGWRLVQDLKPGERVLGQPDGVVADVGPDGRGETCRITVRDAHTYLTEGLLSHNATKL</sequence>
<dbReference type="Pfam" id="PF13550">
    <property type="entry name" value="Phage-tail_3"/>
    <property type="match status" value="1"/>
</dbReference>
<protein>
    <submittedName>
        <fullName evidence="3">Hedgehog/intein hint domain protein</fullName>
    </submittedName>
</protein>
<accession>B8JGI8</accession>
<dbReference type="CDD" id="cd00081">
    <property type="entry name" value="Hint"/>
    <property type="match status" value="1"/>
</dbReference>
<keyword evidence="4" id="KW-1185">Reference proteome</keyword>
<proteinExistence type="predicted"/>
<dbReference type="InterPro" id="IPR032876">
    <property type="entry name" value="J_dom"/>
</dbReference>
<name>B8JGI8_ANAD2</name>
<evidence type="ECO:0000259" key="2">
    <source>
        <dbReference type="SMART" id="SM00306"/>
    </source>
</evidence>
<dbReference type="Gene3D" id="2.170.16.10">
    <property type="entry name" value="Hedgehog/Intein (Hint) domain"/>
    <property type="match status" value="1"/>
</dbReference>
<feature type="region of interest" description="Disordered" evidence="1">
    <location>
        <begin position="1"/>
        <end position="38"/>
    </location>
</feature>
<gene>
    <name evidence="3" type="ordered locus">A2cp1_1315</name>
</gene>
<evidence type="ECO:0000256" key="1">
    <source>
        <dbReference type="SAM" id="MobiDB-lite"/>
    </source>
</evidence>
<organism evidence="3 4">
    <name type="scientific">Anaeromyxobacter dehalogenans (strain ATCC BAA-258 / DSM 21875 / 2CP-1)</name>
    <dbReference type="NCBI Taxonomy" id="455488"/>
    <lineage>
        <taxon>Bacteria</taxon>
        <taxon>Pseudomonadati</taxon>
        <taxon>Myxococcota</taxon>
        <taxon>Myxococcia</taxon>
        <taxon>Myxococcales</taxon>
        <taxon>Cystobacterineae</taxon>
        <taxon>Anaeromyxobacteraceae</taxon>
        <taxon>Anaeromyxobacter</taxon>
    </lineage>
</organism>
<dbReference type="InterPro" id="IPR003587">
    <property type="entry name" value="Hint_dom_N"/>
</dbReference>
<dbReference type="AlphaFoldDB" id="B8JGI8"/>
<dbReference type="SUPFAM" id="SSF141571">
    <property type="entry name" value="Pentapeptide repeat-like"/>
    <property type="match status" value="1"/>
</dbReference>
<dbReference type="GO" id="GO:0016539">
    <property type="term" value="P:intein-mediated protein splicing"/>
    <property type="evidence" value="ECO:0007669"/>
    <property type="project" value="InterPro"/>
</dbReference>
<evidence type="ECO:0000313" key="4">
    <source>
        <dbReference type="Proteomes" id="UP000007089"/>
    </source>
</evidence>
<reference evidence="3" key="1">
    <citation type="submission" date="2009-01" db="EMBL/GenBank/DDBJ databases">
        <title>Complete sequence of Anaeromyxobacter dehalogenans 2CP-1.</title>
        <authorList>
            <consortium name="US DOE Joint Genome Institute"/>
            <person name="Lucas S."/>
            <person name="Copeland A."/>
            <person name="Lapidus A."/>
            <person name="Glavina del Rio T."/>
            <person name="Dalin E."/>
            <person name="Tice H."/>
            <person name="Bruce D."/>
            <person name="Goodwin L."/>
            <person name="Pitluck S."/>
            <person name="Saunders E."/>
            <person name="Brettin T."/>
            <person name="Detter J.C."/>
            <person name="Han C."/>
            <person name="Larimer F."/>
            <person name="Land M."/>
            <person name="Hauser L."/>
            <person name="Kyrpides N."/>
            <person name="Ovchinnikova G."/>
            <person name="Beliaev A.S."/>
            <person name="Richardson P."/>
        </authorList>
    </citation>
    <scope>NUCLEOTIDE SEQUENCE</scope>
    <source>
        <strain evidence="3">2CP-1</strain>
    </source>
</reference>
<feature type="domain" description="Hint" evidence="2">
    <location>
        <begin position="982"/>
        <end position="1076"/>
    </location>
</feature>
<dbReference type="Gene3D" id="2.160.20.80">
    <property type="entry name" value="E3 ubiquitin-protein ligase SopA"/>
    <property type="match status" value="1"/>
</dbReference>
<dbReference type="KEGG" id="acp:A2cp1_1315"/>
<dbReference type="SUPFAM" id="SSF51294">
    <property type="entry name" value="Hedgehog/intein (Hint) domain"/>
    <property type="match status" value="1"/>
</dbReference>
<dbReference type="PROSITE" id="PS50817">
    <property type="entry name" value="INTEIN_N_TER"/>
    <property type="match status" value="1"/>
</dbReference>
<dbReference type="InterPro" id="IPR036844">
    <property type="entry name" value="Hint_dom_sf"/>
</dbReference>